<dbReference type="AlphaFoldDB" id="A0AB73H9L6"/>
<proteinExistence type="predicted"/>
<dbReference type="NCBIfam" id="TIGR01563">
    <property type="entry name" value="gp16_SPP1"/>
    <property type="match status" value="1"/>
</dbReference>
<accession>A0AB73H9L6</accession>
<sequence>MNKRLTFVEVKSSKDTISGQDILQNEDVFSCWYDEKQKYSDELSREVGTVLEYTKVIIIRQNQKFEIDSAWLVKMNSDLYEIEKINPAVDLDGFLLIYCRKKE</sequence>
<organism evidence="1 2">
    <name type="scientific">Listeria innocua</name>
    <dbReference type="NCBI Taxonomy" id="1642"/>
    <lineage>
        <taxon>Bacteria</taxon>
        <taxon>Bacillati</taxon>
        <taxon>Bacillota</taxon>
        <taxon>Bacilli</taxon>
        <taxon>Bacillales</taxon>
        <taxon>Listeriaceae</taxon>
        <taxon>Listeria</taxon>
    </lineage>
</organism>
<dbReference type="Gene3D" id="2.40.10.270">
    <property type="entry name" value="Bacteriophage SPP1 head-tail adaptor protein"/>
    <property type="match status" value="1"/>
</dbReference>
<name>A0AB73H9L6_LISIO</name>
<dbReference type="InterPro" id="IPR038666">
    <property type="entry name" value="SSP1_head-tail_sf"/>
</dbReference>
<evidence type="ECO:0000313" key="1">
    <source>
        <dbReference type="EMBL" id="MBC2142848.1"/>
    </source>
</evidence>
<gene>
    <name evidence="1" type="ORF">HCA89_11040</name>
</gene>
<evidence type="ECO:0000313" key="2">
    <source>
        <dbReference type="Proteomes" id="UP000552309"/>
    </source>
</evidence>
<dbReference type="EMBL" id="JAARXV010000005">
    <property type="protein sequence ID" value="MBC2142848.1"/>
    <property type="molecule type" value="Genomic_DNA"/>
</dbReference>
<dbReference type="InterPro" id="IPR008767">
    <property type="entry name" value="Phage_SPP1_head-tail_adaptor"/>
</dbReference>
<protein>
    <submittedName>
        <fullName evidence="1">Phage head closure protein</fullName>
    </submittedName>
</protein>
<comment type="caution">
    <text evidence="1">The sequence shown here is derived from an EMBL/GenBank/DDBJ whole genome shotgun (WGS) entry which is preliminary data.</text>
</comment>
<dbReference type="Proteomes" id="UP000552309">
    <property type="component" value="Unassembled WGS sequence"/>
</dbReference>
<dbReference type="Pfam" id="PF05521">
    <property type="entry name" value="Phage_HCP"/>
    <property type="match status" value="1"/>
</dbReference>
<reference evidence="1 2" key="1">
    <citation type="submission" date="2020-03" db="EMBL/GenBank/DDBJ databases">
        <title>Soil Listeria distribution.</title>
        <authorList>
            <person name="Liao J."/>
            <person name="Wiedmann M."/>
        </authorList>
    </citation>
    <scope>NUCLEOTIDE SEQUENCE [LARGE SCALE GENOMIC DNA]</scope>
    <source>
        <strain evidence="1 2">FSL L7-0297</strain>
    </source>
</reference>